<name>A0A4R2GN20_9BACT</name>
<dbReference type="AlphaFoldDB" id="A0A4R2GN20"/>
<dbReference type="OrthoDB" id="1095125at2"/>
<organism evidence="1 2">
    <name type="scientific">Natronoflexus pectinivorans</name>
    <dbReference type="NCBI Taxonomy" id="682526"/>
    <lineage>
        <taxon>Bacteria</taxon>
        <taxon>Pseudomonadati</taxon>
        <taxon>Bacteroidota</taxon>
        <taxon>Bacteroidia</taxon>
        <taxon>Marinilabiliales</taxon>
        <taxon>Marinilabiliaceae</taxon>
        <taxon>Natronoflexus</taxon>
    </lineage>
</organism>
<dbReference type="RefSeq" id="WP_132430982.1">
    <property type="nucleotide sequence ID" value="NZ_SLWK01000001.1"/>
</dbReference>
<dbReference type="Pfam" id="PF16271">
    <property type="entry name" value="DUF4924"/>
    <property type="match status" value="1"/>
</dbReference>
<gene>
    <name evidence="1" type="ORF">EV194_10190</name>
</gene>
<protein>
    <submittedName>
        <fullName evidence="1">Uncharacterized protein DUF4924</fullName>
    </submittedName>
</protein>
<dbReference type="Proteomes" id="UP000295221">
    <property type="component" value="Unassembled WGS sequence"/>
</dbReference>
<evidence type="ECO:0000313" key="1">
    <source>
        <dbReference type="EMBL" id="TCO10460.1"/>
    </source>
</evidence>
<evidence type="ECO:0000313" key="2">
    <source>
        <dbReference type="Proteomes" id="UP000295221"/>
    </source>
</evidence>
<sequence>MFTARQKKRDNIAEYILYMWQVEDLIRANKCDMNNVRESIIKKYDLPLEQLKEVEDWWDNLTEMMKIEKKESAGHLQILINTVNELNTLHGEMLNDPRHLNYKIQFEGIIPLLKELEHKTEPKPSNDIELMLSALYNTFLLKLKGEKISDATNNAVKSFAAILAHLSKKYRHEQDGTLNNDN</sequence>
<comment type="caution">
    <text evidence="1">The sequence shown here is derived from an EMBL/GenBank/DDBJ whole genome shotgun (WGS) entry which is preliminary data.</text>
</comment>
<keyword evidence="2" id="KW-1185">Reference proteome</keyword>
<dbReference type="EMBL" id="SLWK01000001">
    <property type="protein sequence ID" value="TCO10460.1"/>
    <property type="molecule type" value="Genomic_DNA"/>
</dbReference>
<proteinExistence type="predicted"/>
<accession>A0A4R2GN20</accession>
<dbReference type="InterPro" id="IPR032574">
    <property type="entry name" value="DUF4924"/>
</dbReference>
<reference evidence="1 2" key="1">
    <citation type="submission" date="2019-03" db="EMBL/GenBank/DDBJ databases">
        <title>Genomic Encyclopedia of Type Strains, Phase IV (KMG-IV): sequencing the most valuable type-strain genomes for metagenomic binning, comparative biology and taxonomic classification.</title>
        <authorList>
            <person name="Goeker M."/>
        </authorList>
    </citation>
    <scope>NUCLEOTIDE SEQUENCE [LARGE SCALE GENOMIC DNA]</scope>
    <source>
        <strain evidence="1 2">DSM 24179</strain>
    </source>
</reference>